<evidence type="ECO:0000313" key="3">
    <source>
        <dbReference type="Proteomes" id="UP000775213"/>
    </source>
</evidence>
<evidence type="ECO:0000256" key="1">
    <source>
        <dbReference type="SAM" id="MobiDB-lite"/>
    </source>
</evidence>
<accession>A0AAV7HDN0</accession>
<dbReference type="AlphaFoldDB" id="A0AAV7HDN0"/>
<proteinExistence type="predicted"/>
<reference evidence="2 3" key="1">
    <citation type="journal article" date="2021" name="Hortic Res">
        <title>Chromosome-scale assembly of the Dendrobium chrysotoxum genome enhances the understanding of orchid evolution.</title>
        <authorList>
            <person name="Zhang Y."/>
            <person name="Zhang G.Q."/>
            <person name="Zhang D."/>
            <person name="Liu X.D."/>
            <person name="Xu X.Y."/>
            <person name="Sun W.H."/>
            <person name="Yu X."/>
            <person name="Zhu X."/>
            <person name="Wang Z.W."/>
            <person name="Zhao X."/>
            <person name="Zhong W.Y."/>
            <person name="Chen H."/>
            <person name="Yin W.L."/>
            <person name="Huang T."/>
            <person name="Niu S.C."/>
            <person name="Liu Z.J."/>
        </authorList>
    </citation>
    <scope>NUCLEOTIDE SEQUENCE [LARGE SCALE GENOMIC DNA]</scope>
    <source>
        <strain evidence="2">Lindl</strain>
    </source>
</reference>
<gene>
    <name evidence="2" type="ORF">IEQ34_003969</name>
</gene>
<dbReference type="Proteomes" id="UP000775213">
    <property type="component" value="Unassembled WGS sequence"/>
</dbReference>
<dbReference type="EMBL" id="JAGFBR010000005">
    <property type="protein sequence ID" value="KAH0466731.1"/>
    <property type="molecule type" value="Genomic_DNA"/>
</dbReference>
<name>A0AAV7HDN0_DENCH</name>
<keyword evidence="3" id="KW-1185">Reference proteome</keyword>
<protein>
    <submittedName>
        <fullName evidence="2">Uncharacterized protein</fullName>
    </submittedName>
</protein>
<sequence>MSSDHLPSSDPTVGRKPIAPLDAERRPNKGARVDDATSTITGDSLIILHKKFFIPNDVVTTIPKRSDRAGLPPPRYITIYETNLRAGCTFHLLLS</sequence>
<feature type="compositionally biased region" description="Polar residues" evidence="1">
    <location>
        <begin position="1"/>
        <end position="11"/>
    </location>
</feature>
<comment type="caution">
    <text evidence="2">The sequence shown here is derived from an EMBL/GenBank/DDBJ whole genome shotgun (WGS) entry which is preliminary data.</text>
</comment>
<feature type="compositionally biased region" description="Basic and acidic residues" evidence="1">
    <location>
        <begin position="22"/>
        <end position="35"/>
    </location>
</feature>
<organism evidence="2 3">
    <name type="scientific">Dendrobium chrysotoxum</name>
    <name type="common">Orchid</name>
    <dbReference type="NCBI Taxonomy" id="161865"/>
    <lineage>
        <taxon>Eukaryota</taxon>
        <taxon>Viridiplantae</taxon>
        <taxon>Streptophyta</taxon>
        <taxon>Embryophyta</taxon>
        <taxon>Tracheophyta</taxon>
        <taxon>Spermatophyta</taxon>
        <taxon>Magnoliopsida</taxon>
        <taxon>Liliopsida</taxon>
        <taxon>Asparagales</taxon>
        <taxon>Orchidaceae</taxon>
        <taxon>Epidendroideae</taxon>
        <taxon>Malaxideae</taxon>
        <taxon>Dendrobiinae</taxon>
        <taxon>Dendrobium</taxon>
    </lineage>
</organism>
<evidence type="ECO:0000313" key="2">
    <source>
        <dbReference type="EMBL" id="KAH0466731.1"/>
    </source>
</evidence>
<feature type="region of interest" description="Disordered" evidence="1">
    <location>
        <begin position="1"/>
        <end position="36"/>
    </location>
</feature>